<dbReference type="PROSITE" id="PS50920">
    <property type="entry name" value="SOLCAR"/>
    <property type="match status" value="3"/>
</dbReference>
<dbReference type="STRING" id="1198029.A0A1U7LHH7"/>
<dbReference type="GO" id="GO:0055085">
    <property type="term" value="P:transmembrane transport"/>
    <property type="evidence" value="ECO:0007669"/>
    <property type="project" value="InterPro"/>
</dbReference>
<feature type="repeat" description="Solcar" evidence="9">
    <location>
        <begin position="132"/>
        <end position="226"/>
    </location>
</feature>
<dbReference type="PANTHER" id="PTHR24089">
    <property type="entry name" value="SOLUTE CARRIER FAMILY 25"/>
    <property type="match status" value="1"/>
</dbReference>
<evidence type="ECO:0000256" key="5">
    <source>
        <dbReference type="ARBA" id="ARBA00022792"/>
    </source>
</evidence>
<dbReference type="OMA" id="YKMSVPK"/>
<feature type="repeat" description="Solcar" evidence="9">
    <location>
        <begin position="235"/>
        <end position="324"/>
    </location>
</feature>
<accession>A0A1U7LHH7</accession>
<feature type="repeat" description="Solcar" evidence="9">
    <location>
        <begin position="37"/>
        <end position="124"/>
    </location>
</feature>
<evidence type="ECO:0000313" key="11">
    <source>
        <dbReference type="EMBL" id="OLL22099.1"/>
    </source>
</evidence>
<evidence type="ECO:0000256" key="1">
    <source>
        <dbReference type="ARBA" id="ARBA00004448"/>
    </source>
</evidence>
<dbReference type="AlphaFoldDB" id="A0A1U7LHH7"/>
<dbReference type="PRINTS" id="PR00926">
    <property type="entry name" value="MITOCARRIER"/>
</dbReference>
<keyword evidence="12" id="KW-1185">Reference proteome</keyword>
<evidence type="ECO:0000256" key="3">
    <source>
        <dbReference type="ARBA" id="ARBA00022692"/>
    </source>
</evidence>
<evidence type="ECO:0000256" key="7">
    <source>
        <dbReference type="ARBA" id="ARBA00023128"/>
    </source>
</evidence>
<keyword evidence="7" id="KW-0496">Mitochondrion</keyword>
<evidence type="ECO:0000256" key="6">
    <source>
        <dbReference type="ARBA" id="ARBA00022989"/>
    </source>
</evidence>
<keyword evidence="3 9" id="KW-0812">Transmembrane</keyword>
<evidence type="ECO:0000313" key="12">
    <source>
        <dbReference type="Proteomes" id="UP000186594"/>
    </source>
</evidence>
<organism evidence="11 12">
    <name type="scientific">Neolecta irregularis (strain DAH-3)</name>
    <dbReference type="NCBI Taxonomy" id="1198029"/>
    <lineage>
        <taxon>Eukaryota</taxon>
        <taxon>Fungi</taxon>
        <taxon>Dikarya</taxon>
        <taxon>Ascomycota</taxon>
        <taxon>Taphrinomycotina</taxon>
        <taxon>Neolectales</taxon>
        <taxon>Neolectaceae</taxon>
        <taxon>Neolecta</taxon>
    </lineage>
</organism>
<keyword evidence="6" id="KW-1133">Transmembrane helix</keyword>
<dbReference type="Gene3D" id="1.50.40.10">
    <property type="entry name" value="Mitochondrial carrier domain"/>
    <property type="match status" value="1"/>
</dbReference>
<evidence type="ECO:0000256" key="9">
    <source>
        <dbReference type="PROSITE-ProRule" id="PRU00282"/>
    </source>
</evidence>
<sequence>MAAVASSTEETSGTNRLLLPKEPQATKSAFSSVTTSRGISITFVGGAVAGAVSRTVVSPLERIKILFQVQGPGQSSYNGVFSALSQIWKTEGWKGFMRGNGTNCIRIIPYSAVQFTAYSIYKKLLADRNGDLGTFRKLGAGAFAGITSVVATYPLDITRTRLSIQTATISHNVPKSQIPGMIAVMKQLYLNEGGIMALYRGVWPTLIGVAPYVGINFAVYEAIRTWMTPEGQLEPSAAGKLVSGALSGTFAQTMTFPADVLRRRFQVNTMSGVGQKYASIYDAIRSMYQQEGLLAFYKGLWPNLLKVAPSMAACFLTYEMTVSFLKGHIKET</sequence>
<evidence type="ECO:0000256" key="10">
    <source>
        <dbReference type="RuleBase" id="RU000488"/>
    </source>
</evidence>
<reference evidence="11 12" key="1">
    <citation type="submission" date="2016-04" db="EMBL/GenBank/DDBJ databases">
        <title>Evolutionary innovation and constraint leading to complex multicellularity in the Ascomycota.</title>
        <authorList>
            <person name="Cisse O."/>
            <person name="Nguyen A."/>
            <person name="Hewitt D.A."/>
            <person name="Jedd G."/>
            <person name="Stajich J.E."/>
        </authorList>
    </citation>
    <scope>NUCLEOTIDE SEQUENCE [LARGE SCALE GENOMIC DNA]</scope>
    <source>
        <strain evidence="11 12">DAH-3</strain>
    </source>
</reference>
<comment type="similarity">
    <text evidence="10">Belongs to the mitochondrial carrier (TC 2.A.29) family.</text>
</comment>
<dbReference type="Pfam" id="PF00153">
    <property type="entry name" value="Mito_carr"/>
    <property type="match status" value="3"/>
</dbReference>
<protein>
    <submittedName>
        <fullName evidence="11">Putative mitochondrial carrier</fullName>
    </submittedName>
</protein>
<dbReference type="SUPFAM" id="SSF103506">
    <property type="entry name" value="Mitochondrial carrier"/>
    <property type="match status" value="1"/>
</dbReference>
<dbReference type="GO" id="GO:0005743">
    <property type="term" value="C:mitochondrial inner membrane"/>
    <property type="evidence" value="ECO:0007669"/>
    <property type="project" value="UniProtKB-SubCell"/>
</dbReference>
<dbReference type="InterPro" id="IPR018108">
    <property type="entry name" value="MCP_transmembrane"/>
</dbReference>
<gene>
    <name evidence="11" type="ORF">NEOLI_002810</name>
</gene>
<keyword evidence="5" id="KW-0999">Mitochondrion inner membrane</keyword>
<evidence type="ECO:0000256" key="4">
    <source>
        <dbReference type="ARBA" id="ARBA00022737"/>
    </source>
</evidence>
<comment type="caution">
    <text evidence="11">The sequence shown here is derived from an EMBL/GenBank/DDBJ whole genome shotgun (WGS) entry which is preliminary data.</text>
</comment>
<keyword evidence="8 9" id="KW-0472">Membrane</keyword>
<proteinExistence type="inferred from homology"/>
<evidence type="ECO:0000256" key="2">
    <source>
        <dbReference type="ARBA" id="ARBA00022448"/>
    </source>
</evidence>
<dbReference type="OrthoDB" id="270584at2759"/>
<dbReference type="EMBL" id="LXFE01003903">
    <property type="protein sequence ID" value="OLL22099.1"/>
    <property type="molecule type" value="Genomic_DNA"/>
</dbReference>
<comment type="subcellular location">
    <subcellularLocation>
        <location evidence="1">Mitochondrion inner membrane</location>
        <topology evidence="1">Multi-pass membrane protein</topology>
    </subcellularLocation>
</comment>
<dbReference type="Proteomes" id="UP000186594">
    <property type="component" value="Unassembled WGS sequence"/>
</dbReference>
<dbReference type="InterPro" id="IPR023395">
    <property type="entry name" value="MCP_dom_sf"/>
</dbReference>
<evidence type="ECO:0000256" key="8">
    <source>
        <dbReference type="ARBA" id="ARBA00023136"/>
    </source>
</evidence>
<keyword evidence="2 10" id="KW-0813">Transport</keyword>
<dbReference type="InterPro" id="IPR002067">
    <property type="entry name" value="MCP"/>
</dbReference>
<keyword evidence="4" id="KW-0677">Repeat</keyword>
<name>A0A1U7LHH7_NEOID</name>